<dbReference type="SUPFAM" id="SSF81324">
    <property type="entry name" value="Voltage-gated potassium channels"/>
    <property type="match status" value="1"/>
</dbReference>
<feature type="region of interest" description="Disordered" evidence="7">
    <location>
        <begin position="808"/>
        <end position="840"/>
    </location>
</feature>
<keyword evidence="4 8" id="KW-1133">Transmembrane helix</keyword>
<evidence type="ECO:0000256" key="4">
    <source>
        <dbReference type="ARBA" id="ARBA00022989"/>
    </source>
</evidence>
<feature type="transmembrane region" description="Helical" evidence="8">
    <location>
        <begin position="332"/>
        <end position="356"/>
    </location>
</feature>
<feature type="transmembrane region" description="Helical" evidence="8">
    <location>
        <begin position="71"/>
        <end position="89"/>
    </location>
</feature>
<dbReference type="SUPFAM" id="SSF51206">
    <property type="entry name" value="cAMP-binding domain-like"/>
    <property type="match status" value="1"/>
</dbReference>
<feature type="compositionally biased region" description="Polar residues" evidence="7">
    <location>
        <begin position="818"/>
        <end position="840"/>
    </location>
</feature>
<dbReference type="InterPro" id="IPR000595">
    <property type="entry name" value="cNMP-bd_dom"/>
</dbReference>
<feature type="transmembrane region" description="Helical" evidence="8">
    <location>
        <begin position="15"/>
        <end position="32"/>
    </location>
</feature>
<gene>
    <name evidence="10" type="ORF">SELO1098_LOCUS10053</name>
</gene>
<dbReference type="Gene3D" id="2.60.120.10">
    <property type="entry name" value="Jelly Rolls"/>
    <property type="match status" value="1"/>
</dbReference>
<name>A0A7S3M3M3_9STRA</name>
<feature type="domain" description="Cyclic nucleotide-binding" evidence="9">
    <location>
        <begin position="656"/>
        <end position="731"/>
    </location>
</feature>
<dbReference type="PANTHER" id="PTHR46726">
    <property type="entry name" value="TWO PORE CHANNEL 3"/>
    <property type="match status" value="1"/>
</dbReference>
<evidence type="ECO:0000256" key="1">
    <source>
        <dbReference type="ARBA" id="ARBA00004141"/>
    </source>
</evidence>
<evidence type="ECO:0000256" key="2">
    <source>
        <dbReference type="ARBA" id="ARBA00022448"/>
    </source>
</evidence>
<dbReference type="EMBL" id="HBIC01020236">
    <property type="protein sequence ID" value="CAE0281219.1"/>
    <property type="molecule type" value="Transcribed_RNA"/>
</dbReference>
<feature type="transmembrane region" description="Helical" evidence="8">
    <location>
        <begin position="511"/>
        <end position="535"/>
    </location>
</feature>
<evidence type="ECO:0000256" key="8">
    <source>
        <dbReference type="SAM" id="Phobius"/>
    </source>
</evidence>
<dbReference type="GO" id="GO:0005216">
    <property type="term" value="F:monoatomic ion channel activity"/>
    <property type="evidence" value="ECO:0007669"/>
    <property type="project" value="InterPro"/>
</dbReference>
<feature type="transmembrane region" description="Helical" evidence="8">
    <location>
        <begin position="368"/>
        <end position="392"/>
    </location>
</feature>
<dbReference type="AlphaFoldDB" id="A0A7S3M3M3"/>
<sequence>MSYEGIEEYFSHDWQQLYFIVAILSALDLFFFRCTYLTNPLRPVVGVLRARKGRRFFEVLKKMMPGMTHSLVPLLFFIVIVMVLSALMFDGTIQDLANPMFTSYNWFFLIFTNDNFDRILPDEVMMNMSYLLFFFPCIYVGQQFLLSLIIGDTYETYKAFVKKQLKKERLKEMQGLTKAFSSLDDQKHGVISALQWKECLNKYDPSIPDEAVALYFELLSGGNSVIGVLQFLSMRSVLNFNLSLKSNHKALFSSLYLPVVARAKAFYKSIQLPIKPFLVTSAKTMLDKAEEWNLFTKLNYLDLIALCFALSDLKVGPFLMPYNIGNYMLIRWIPSVSVDFLLTCCYLLEIFLRVCMHDGKLYMVQEKYSFIARAFVMGTFLSFVIFFADVFYDVAPDYVITVPFLPFWSGIMVRKLLLLCRALRCFRIANLNKDLRNFSMALFDVLPALTETFTFSFIITYIFGALGNLLFGTYMEEWRTPLRSVVKAQQLTFMVDFLSSTEKAMEQVHPFASLFFVFYLILSLAVSNIALSIIIELQNNMLAGKTSKDRDGEKVKLELMFNKIKDQARMRSIFSRNKGHMNFSNIVMSQFQSSDTRHFIADMDGEKELKLEDIKSCQKYSSIDLVSHYNREHRDHTDQHWEVEFLTAAKESGVKEQRTFKPKEVMCTPGDSAEFLYLIISGSVAVCEPPNLGSAYISAAQFVGQESLYPNGRYTWLCVAESETIALVLSRSDVTDKLDTDLCGAILRMSLKSFAKTEAALLDARKRASRALSTFNGNNFWDDGDDESMASPSSKSIMLESARDSRAQSFDLDECSSGKLQTGSNSTKEMTSPTKTASPMRTTMGWVRDHSLEKADLGTRSMSPKLIECDVAPAASESYSYEEHDI</sequence>
<feature type="transmembrane region" description="Helical" evidence="8">
    <location>
        <begin position="441"/>
        <end position="463"/>
    </location>
</feature>
<dbReference type="Gene3D" id="1.10.287.70">
    <property type="match status" value="2"/>
</dbReference>
<dbReference type="PROSITE" id="PS00888">
    <property type="entry name" value="CNMP_BINDING_1"/>
    <property type="match status" value="1"/>
</dbReference>
<dbReference type="InterPro" id="IPR014710">
    <property type="entry name" value="RmlC-like_jellyroll"/>
</dbReference>
<protein>
    <recommendedName>
        <fullName evidence="9">Cyclic nucleotide-binding domain-containing protein</fullName>
    </recommendedName>
</protein>
<evidence type="ECO:0000313" key="10">
    <source>
        <dbReference type="EMBL" id="CAE0281219.1"/>
    </source>
</evidence>
<dbReference type="SUPFAM" id="SSF47473">
    <property type="entry name" value="EF-hand"/>
    <property type="match status" value="1"/>
</dbReference>
<feature type="transmembrane region" description="Helical" evidence="8">
    <location>
        <begin position="130"/>
        <end position="150"/>
    </location>
</feature>
<keyword evidence="2" id="KW-0813">Transport</keyword>
<dbReference type="InterPro" id="IPR018490">
    <property type="entry name" value="cNMP-bd_dom_sf"/>
</dbReference>
<comment type="subcellular location">
    <subcellularLocation>
        <location evidence="1">Membrane</location>
        <topology evidence="1">Multi-pass membrane protein</topology>
    </subcellularLocation>
</comment>
<dbReference type="PANTHER" id="PTHR46726:SF1">
    <property type="entry name" value="TWO-PORE CALCIUM CHANNEL 3"/>
    <property type="match status" value="1"/>
</dbReference>
<dbReference type="InterPro" id="IPR005821">
    <property type="entry name" value="Ion_trans_dom"/>
</dbReference>
<evidence type="ECO:0000256" key="6">
    <source>
        <dbReference type="ARBA" id="ARBA00023136"/>
    </source>
</evidence>
<keyword evidence="5" id="KW-0406">Ion transport</keyword>
<evidence type="ECO:0000259" key="9">
    <source>
        <dbReference type="PROSITE" id="PS50042"/>
    </source>
</evidence>
<organism evidence="10">
    <name type="scientific">Spumella elongata</name>
    <dbReference type="NCBI Taxonomy" id="89044"/>
    <lineage>
        <taxon>Eukaryota</taxon>
        <taxon>Sar</taxon>
        <taxon>Stramenopiles</taxon>
        <taxon>Ochrophyta</taxon>
        <taxon>Chrysophyceae</taxon>
        <taxon>Chromulinales</taxon>
        <taxon>Chromulinaceae</taxon>
        <taxon>Spumella</taxon>
    </lineage>
</organism>
<evidence type="ECO:0000256" key="7">
    <source>
        <dbReference type="SAM" id="MobiDB-lite"/>
    </source>
</evidence>
<evidence type="ECO:0000256" key="3">
    <source>
        <dbReference type="ARBA" id="ARBA00022692"/>
    </source>
</evidence>
<reference evidence="10" key="1">
    <citation type="submission" date="2021-01" db="EMBL/GenBank/DDBJ databases">
        <authorList>
            <person name="Corre E."/>
            <person name="Pelletier E."/>
            <person name="Niang G."/>
            <person name="Scheremetjew M."/>
            <person name="Finn R."/>
            <person name="Kale V."/>
            <person name="Holt S."/>
            <person name="Cochrane G."/>
            <person name="Meng A."/>
            <person name="Brown T."/>
            <person name="Cohen L."/>
        </authorList>
    </citation>
    <scope>NUCLEOTIDE SEQUENCE</scope>
    <source>
        <strain evidence="10">CCAP 955/1</strain>
    </source>
</reference>
<keyword evidence="3 8" id="KW-0812">Transmembrane</keyword>
<dbReference type="InterPro" id="IPR011992">
    <property type="entry name" value="EF-hand-dom_pair"/>
</dbReference>
<keyword evidence="6 8" id="KW-0472">Membrane</keyword>
<evidence type="ECO:0000256" key="5">
    <source>
        <dbReference type="ARBA" id="ARBA00023065"/>
    </source>
</evidence>
<dbReference type="GO" id="GO:0016020">
    <property type="term" value="C:membrane"/>
    <property type="evidence" value="ECO:0007669"/>
    <property type="project" value="UniProtKB-SubCell"/>
</dbReference>
<accession>A0A7S3M3M3</accession>
<dbReference type="InterPro" id="IPR018488">
    <property type="entry name" value="cNMP-bd_CS"/>
</dbReference>
<proteinExistence type="predicted"/>
<dbReference type="CDD" id="cd00038">
    <property type="entry name" value="CAP_ED"/>
    <property type="match status" value="1"/>
</dbReference>
<dbReference type="Pfam" id="PF00027">
    <property type="entry name" value="cNMP_binding"/>
    <property type="match status" value="1"/>
</dbReference>
<dbReference type="Pfam" id="PF00520">
    <property type="entry name" value="Ion_trans"/>
    <property type="match status" value="1"/>
</dbReference>
<dbReference type="PROSITE" id="PS50042">
    <property type="entry name" value="CNMP_BINDING_3"/>
    <property type="match status" value="1"/>
</dbReference>